<protein>
    <recommendedName>
        <fullName evidence="3">GGDEF domain-containing protein</fullName>
    </recommendedName>
</protein>
<keyword evidence="2" id="KW-1185">Reference proteome</keyword>
<evidence type="ECO:0000313" key="2">
    <source>
        <dbReference type="Proteomes" id="UP000326944"/>
    </source>
</evidence>
<dbReference type="RefSeq" id="WP_152306978.1">
    <property type="nucleotide sequence ID" value="NZ_CP043617.1"/>
</dbReference>
<dbReference type="KEGG" id="sulg:FJR48_04560"/>
<name>A0A5P8NZZ3_9BACT</name>
<reference evidence="1 2" key="1">
    <citation type="submission" date="2019-09" db="EMBL/GenBank/DDBJ databases">
        <title>Sulfurimonas gotlandica sp. nov., a chemoautotrophic and psychrotolerant epsilonproteobacterium isolated from a pelagic redoxcline, and an emended description of the genus Sulfurimonas.</title>
        <authorList>
            <person name="Wang S."/>
            <person name="Jiang L."/>
            <person name="Shao S."/>
        </authorList>
    </citation>
    <scope>NUCLEOTIDE SEQUENCE [LARGE SCALE GENOMIC DNA]</scope>
    <source>
        <strain evidence="1 2">GYSZ_1</strain>
    </source>
</reference>
<dbReference type="OrthoDB" id="5334289at2"/>
<organism evidence="1 2">
    <name type="scientific">Sulfurimonas lithotrophica</name>
    <dbReference type="NCBI Taxonomy" id="2590022"/>
    <lineage>
        <taxon>Bacteria</taxon>
        <taxon>Pseudomonadati</taxon>
        <taxon>Campylobacterota</taxon>
        <taxon>Epsilonproteobacteria</taxon>
        <taxon>Campylobacterales</taxon>
        <taxon>Sulfurimonadaceae</taxon>
        <taxon>Sulfurimonas</taxon>
    </lineage>
</organism>
<dbReference type="AlphaFoldDB" id="A0A5P8NZZ3"/>
<sequence length="260" mass="30347">MDSATIPLLSIIANLNDDLIVIFKDENVIFTNSSFNRFFNVFSTEDYNTNFGEFENNFIPHPNYFNKNKITGGENWIDAILKLDEKDRIVSMLSQTYDPKAFSVNIDKSVKEYRVVVFKDITQDLIKRIMIQNHTNIDAKSGAYDRKYFKEIAKSYQEAAVFNEKIVSILSIVITKEDGLVHKDFVNNLLVMIRRDDMLVRWDENRFLLVYMSENSEIANKVLEKFKNIINLNPINKYGCKIELNTQKEKEDIASLIKRL</sequence>
<evidence type="ECO:0000313" key="1">
    <source>
        <dbReference type="EMBL" id="QFR49035.1"/>
    </source>
</evidence>
<accession>A0A5P8NZZ3</accession>
<dbReference type="Proteomes" id="UP000326944">
    <property type="component" value="Chromosome"/>
</dbReference>
<gene>
    <name evidence="1" type="ORF">FJR48_04560</name>
</gene>
<dbReference type="EMBL" id="CP043617">
    <property type="protein sequence ID" value="QFR49035.1"/>
    <property type="molecule type" value="Genomic_DNA"/>
</dbReference>
<evidence type="ECO:0008006" key="3">
    <source>
        <dbReference type="Google" id="ProtNLM"/>
    </source>
</evidence>
<proteinExistence type="predicted"/>